<protein>
    <recommendedName>
        <fullName evidence="4">DUF3617 domain-containing protein</fullName>
    </recommendedName>
</protein>
<evidence type="ECO:0000313" key="3">
    <source>
        <dbReference type="Proteomes" id="UP000185192"/>
    </source>
</evidence>
<dbReference type="OrthoDB" id="7405484at2"/>
<feature type="chain" id="PRO_5012139093" description="DUF3617 domain-containing protein" evidence="1">
    <location>
        <begin position="26"/>
        <end position="168"/>
    </location>
</feature>
<dbReference type="Pfam" id="PF12276">
    <property type="entry name" value="DUF3617"/>
    <property type="match status" value="1"/>
</dbReference>
<dbReference type="AlphaFoldDB" id="A0A1N6DD66"/>
<keyword evidence="1" id="KW-0732">Signal</keyword>
<feature type="signal peptide" evidence="1">
    <location>
        <begin position="1"/>
        <end position="25"/>
    </location>
</feature>
<dbReference type="EMBL" id="FSQW01000001">
    <property type="protein sequence ID" value="SIN68759.1"/>
    <property type="molecule type" value="Genomic_DNA"/>
</dbReference>
<proteinExistence type="predicted"/>
<evidence type="ECO:0008006" key="4">
    <source>
        <dbReference type="Google" id="ProtNLM"/>
    </source>
</evidence>
<evidence type="ECO:0000313" key="2">
    <source>
        <dbReference type="EMBL" id="SIN68759.1"/>
    </source>
</evidence>
<organism evidence="2 3">
    <name type="scientific">Parasphingorhabdus marina DSM 22363</name>
    <dbReference type="NCBI Taxonomy" id="1123272"/>
    <lineage>
        <taxon>Bacteria</taxon>
        <taxon>Pseudomonadati</taxon>
        <taxon>Pseudomonadota</taxon>
        <taxon>Alphaproteobacteria</taxon>
        <taxon>Sphingomonadales</taxon>
        <taxon>Sphingomonadaceae</taxon>
        <taxon>Parasphingorhabdus</taxon>
    </lineage>
</organism>
<keyword evidence="3" id="KW-1185">Reference proteome</keyword>
<evidence type="ECO:0000256" key="1">
    <source>
        <dbReference type="SAM" id="SignalP"/>
    </source>
</evidence>
<dbReference type="RefSeq" id="WP_074204698.1">
    <property type="nucleotide sequence ID" value="NZ_FSQW01000001.1"/>
</dbReference>
<dbReference type="STRING" id="1123272.SAMN02745824_1832"/>
<dbReference type="Proteomes" id="UP000185192">
    <property type="component" value="Unassembled WGS sequence"/>
</dbReference>
<gene>
    <name evidence="2" type="ORF">SAMN02745824_1832</name>
</gene>
<sequence>MQKNRVLLASALALFVTACSGQSEGSPEAGQYRQTVTITDIDFPGMTEEQRQQTVSQMESAANVEESALFCLDQANHGAQWKQAASQMANMMGGQCETLKDDGSETRIDTRLRCEGTAQGNVEITMTGASHTQGYESKIAFLMRDPNSEDSARLAMTSTGERIGDCPG</sequence>
<reference evidence="3" key="1">
    <citation type="submission" date="2016-11" db="EMBL/GenBank/DDBJ databases">
        <authorList>
            <person name="Varghese N."/>
            <person name="Submissions S."/>
        </authorList>
    </citation>
    <scope>NUCLEOTIDE SEQUENCE [LARGE SCALE GENOMIC DNA]</scope>
    <source>
        <strain evidence="3">DSM 22363</strain>
    </source>
</reference>
<accession>A0A1N6DD66</accession>
<dbReference type="PROSITE" id="PS51257">
    <property type="entry name" value="PROKAR_LIPOPROTEIN"/>
    <property type="match status" value="1"/>
</dbReference>
<dbReference type="InterPro" id="IPR022061">
    <property type="entry name" value="DUF3617"/>
</dbReference>
<name>A0A1N6DD66_9SPHN</name>